<keyword evidence="3" id="KW-1185">Reference proteome</keyword>
<proteinExistence type="predicted"/>
<evidence type="ECO:0000313" key="2">
    <source>
        <dbReference type="EMBL" id="QQV91419.1"/>
    </source>
</evidence>
<keyword evidence="1" id="KW-1133">Transmembrane helix</keyword>
<evidence type="ECO:0000313" key="3">
    <source>
        <dbReference type="Proteomes" id="UP000693839"/>
    </source>
</evidence>
<organism evidence="2 3">
    <name type="scientific">Polaribacter phage Leef_1</name>
    <dbReference type="NCBI Taxonomy" id="2745684"/>
    <lineage>
        <taxon>Viruses</taxon>
        <taxon>Duplodnaviria</taxon>
        <taxon>Heunggongvirae</taxon>
        <taxon>Uroviricota</taxon>
        <taxon>Caudoviricetes</taxon>
        <taxon>Helgolandviridae</taxon>
        <taxon>Leefvirus</taxon>
        <taxon>Leefvirus Leef</taxon>
    </lineage>
</organism>
<keyword evidence="1" id="KW-0472">Membrane</keyword>
<gene>
    <name evidence="2" type="ORF">Leef1_9</name>
</gene>
<evidence type="ECO:0000256" key="1">
    <source>
        <dbReference type="SAM" id="Phobius"/>
    </source>
</evidence>
<protein>
    <submittedName>
        <fullName evidence="2">Uncharacterized protein</fullName>
    </submittedName>
</protein>
<keyword evidence="1" id="KW-0812">Transmembrane</keyword>
<name>A0A8E5EBJ7_9CAUD</name>
<feature type="transmembrane region" description="Helical" evidence="1">
    <location>
        <begin position="57"/>
        <end position="74"/>
    </location>
</feature>
<sequence length="113" mass="12691">MKQILEKFTKWQGDNTPASDKLAHYYWGNRIWSLLGTVIALVIIFTIDVFFGLSIGLIPLVLIPSLVSLVAAYSKEKSDAVGEGNSEVEDIVYTVRPSYIQDFLLLIIFLILL</sequence>
<feature type="transmembrane region" description="Helical" evidence="1">
    <location>
        <begin position="31"/>
        <end position="50"/>
    </location>
</feature>
<reference evidence="2" key="1">
    <citation type="submission" date="2020-07" db="EMBL/GenBank/DDBJ databases">
        <title>Highly diverse flavobacterial phages as mortality factor during North Sea spring blooms.</title>
        <authorList>
            <person name="Bartlau N."/>
            <person name="Wichels A."/>
            <person name="Krohne G."/>
            <person name="Adriaenssens E.M."/>
            <person name="Heins A."/>
            <person name="Fuchs B.M."/>
            <person name="Amann R."/>
            <person name="Moraru C."/>
        </authorList>
    </citation>
    <scope>NUCLEOTIDE SEQUENCE</scope>
</reference>
<accession>A0A8E5EBJ7</accession>
<dbReference type="EMBL" id="MT732473">
    <property type="protein sequence ID" value="QQV91419.1"/>
    <property type="molecule type" value="Genomic_DNA"/>
</dbReference>
<dbReference type="Proteomes" id="UP000693839">
    <property type="component" value="Segment"/>
</dbReference>